<dbReference type="EMBL" id="JAGMVJ010000005">
    <property type="protein sequence ID" value="KAH7090341.1"/>
    <property type="molecule type" value="Genomic_DNA"/>
</dbReference>
<keyword evidence="2" id="KW-1185">Reference proteome</keyword>
<reference evidence="1" key="1">
    <citation type="journal article" date="2021" name="Nat. Commun.">
        <title>Genetic determinants of endophytism in the Arabidopsis root mycobiome.</title>
        <authorList>
            <person name="Mesny F."/>
            <person name="Miyauchi S."/>
            <person name="Thiergart T."/>
            <person name="Pickel B."/>
            <person name="Atanasova L."/>
            <person name="Karlsson M."/>
            <person name="Huettel B."/>
            <person name="Barry K.W."/>
            <person name="Haridas S."/>
            <person name="Chen C."/>
            <person name="Bauer D."/>
            <person name="Andreopoulos W."/>
            <person name="Pangilinan J."/>
            <person name="LaButti K."/>
            <person name="Riley R."/>
            <person name="Lipzen A."/>
            <person name="Clum A."/>
            <person name="Drula E."/>
            <person name="Henrissat B."/>
            <person name="Kohler A."/>
            <person name="Grigoriev I.V."/>
            <person name="Martin F.M."/>
            <person name="Hacquard S."/>
        </authorList>
    </citation>
    <scope>NUCLEOTIDE SEQUENCE</scope>
    <source>
        <strain evidence="1">MPI-SDFR-AT-0120</strain>
    </source>
</reference>
<dbReference type="Proteomes" id="UP000813461">
    <property type="component" value="Unassembled WGS sequence"/>
</dbReference>
<sequence length="207" mass="22695">MDPHIPAARKRHLRNIRVTSHDECTAVKREGGELRIALGLPACDVRCAMSALKKIPASHHCSVFRCFVNLGTECGLRCSQRLGVVHASVRLKQRSTSSTPSYATCQPTAHARRRPANHACPQGLPIGRSSVMQSFPDVLQRANIVPRSPEALVGPRTRAPDETLIAVYERMACQFPEDDILASQVVQIAVHAGAHKHYLDAAQRSDI</sequence>
<accession>A0A8K0W0F4</accession>
<protein>
    <submittedName>
        <fullName evidence="1">Uncharacterized protein</fullName>
    </submittedName>
</protein>
<evidence type="ECO:0000313" key="1">
    <source>
        <dbReference type="EMBL" id="KAH7090341.1"/>
    </source>
</evidence>
<name>A0A8K0W0F4_9PLEO</name>
<comment type="caution">
    <text evidence="1">The sequence shown here is derived from an EMBL/GenBank/DDBJ whole genome shotgun (WGS) entry which is preliminary data.</text>
</comment>
<dbReference type="AlphaFoldDB" id="A0A8K0W0F4"/>
<organism evidence="1 2">
    <name type="scientific">Paraphoma chrysanthemicola</name>
    <dbReference type="NCBI Taxonomy" id="798071"/>
    <lineage>
        <taxon>Eukaryota</taxon>
        <taxon>Fungi</taxon>
        <taxon>Dikarya</taxon>
        <taxon>Ascomycota</taxon>
        <taxon>Pezizomycotina</taxon>
        <taxon>Dothideomycetes</taxon>
        <taxon>Pleosporomycetidae</taxon>
        <taxon>Pleosporales</taxon>
        <taxon>Pleosporineae</taxon>
        <taxon>Phaeosphaeriaceae</taxon>
        <taxon>Paraphoma</taxon>
    </lineage>
</organism>
<gene>
    <name evidence="1" type="ORF">FB567DRAFT_288621</name>
</gene>
<evidence type="ECO:0000313" key="2">
    <source>
        <dbReference type="Proteomes" id="UP000813461"/>
    </source>
</evidence>
<proteinExistence type="predicted"/>